<gene>
    <name evidence="3" type="ORF">BN2156_01234</name>
</gene>
<reference evidence="4" key="1">
    <citation type="submission" date="2015-07" db="EMBL/GenBank/DDBJ databases">
        <authorList>
            <person name="Urmite Genomes"/>
        </authorList>
    </citation>
    <scope>NUCLEOTIDE SEQUENCE [LARGE SCALE GENOMIC DNA]</scope>
    <source>
        <strain evidence="4">type strain: ATCC 49404</strain>
    </source>
</reference>
<dbReference type="GO" id="GO:0003677">
    <property type="term" value="F:DNA binding"/>
    <property type="evidence" value="ECO:0007669"/>
    <property type="project" value="UniProtKB-KW"/>
</dbReference>
<dbReference type="Pfam" id="PF00440">
    <property type="entry name" value="TetR_N"/>
    <property type="match status" value="1"/>
</dbReference>
<dbReference type="EMBL" id="CWKH01000001">
    <property type="protein sequence ID" value="CRZ14385.1"/>
    <property type="molecule type" value="Genomic_DNA"/>
</dbReference>
<accession>A0A0H5RJR9</accession>
<dbReference type="Gene3D" id="1.10.10.60">
    <property type="entry name" value="Homeodomain-like"/>
    <property type="match status" value="1"/>
</dbReference>
<dbReference type="SUPFAM" id="SSF46689">
    <property type="entry name" value="Homeodomain-like"/>
    <property type="match status" value="1"/>
</dbReference>
<dbReference type="InterPro" id="IPR023772">
    <property type="entry name" value="DNA-bd_HTH_TetR-type_CS"/>
</dbReference>
<organism evidence="3 4">
    <name type="scientific">Mycolicibacterium neworleansense</name>
    <dbReference type="NCBI Taxonomy" id="146018"/>
    <lineage>
        <taxon>Bacteria</taxon>
        <taxon>Bacillati</taxon>
        <taxon>Actinomycetota</taxon>
        <taxon>Actinomycetes</taxon>
        <taxon>Mycobacteriales</taxon>
        <taxon>Mycobacteriaceae</taxon>
        <taxon>Mycolicibacterium</taxon>
    </lineage>
</organism>
<evidence type="ECO:0000313" key="3">
    <source>
        <dbReference type="EMBL" id="CRZ14385.1"/>
    </source>
</evidence>
<dbReference type="RefSeq" id="WP_090511370.1">
    <property type="nucleotide sequence ID" value="NZ_CWKH01000001.1"/>
</dbReference>
<dbReference type="STRING" id="146018.BN2156_01234"/>
<dbReference type="InterPro" id="IPR001647">
    <property type="entry name" value="HTH_TetR"/>
</dbReference>
<name>A0A0H5RJR9_9MYCO</name>
<evidence type="ECO:0000259" key="2">
    <source>
        <dbReference type="Pfam" id="PF00440"/>
    </source>
</evidence>
<dbReference type="GO" id="GO:0045892">
    <property type="term" value="P:negative regulation of DNA-templated transcription"/>
    <property type="evidence" value="ECO:0007669"/>
    <property type="project" value="InterPro"/>
</dbReference>
<evidence type="ECO:0000313" key="4">
    <source>
        <dbReference type="Proteomes" id="UP000199147"/>
    </source>
</evidence>
<evidence type="ECO:0000256" key="1">
    <source>
        <dbReference type="ARBA" id="ARBA00023125"/>
    </source>
</evidence>
<dbReference type="InterPro" id="IPR003012">
    <property type="entry name" value="Tet_transcr_reg_TetR"/>
</dbReference>
<proteinExistence type="predicted"/>
<dbReference type="InterPro" id="IPR036271">
    <property type="entry name" value="Tet_transcr_reg_TetR-rel_C_sf"/>
</dbReference>
<dbReference type="Gene3D" id="1.10.357.10">
    <property type="entry name" value="Tetracycline Repressor, domain 2"/>
    <property type="match status" value="1"/>
</dbReference>
<dbReference type="GO" id="GO:0046677">
    <property type="term" value="P:response to antibiotic"/>
    <property type="evidence" value="ECO:0007669"/>
    <property type="project" value="InterPro"/>
</dbReference>
<keyword evidence="1" id="KW-0238">DNA-binding</keyword>
<dbReference type="OrthoDB" id="3358037at2"/>
<dbReference type="PRINTS" id="PR00400">
    <property type="entry name" value="TETREPRESSOR"/>
</dbReference>
<sequence>MTSNDLTPRRGRPPRIDQGAIVAAVLEIGSENVTMRRVAERLGISLPGLYHHVKNQDDLLRMVAENALVNSPPPRYSGEHWATWMRSYASYIRTVLASQPALVEKFVTGGVRDDMEMECNGDAVEALAEHGLAPDDAMAVWAAVSAMAIGSVTEAHREHLHAENGQPWLARIFKLIAKRPASEYPTLRAVAQSGYDPFSEGTFQHRMTMLLTGIAVQYGLPLEPSD</sequence>
<dbReference type="SUPFAM" id="SSF48498">
    <property type="entry name" value="Tetracyclin repressor-like, C-terminal domain"/>
    <property type="match status" value="1"/>
</dbReference>
<feature type="domain" description="HTH tetR-type" evidence="2">
    <location>
        <begin position="28"/>
        <end position="61"/>
    </location>
</feature>
<keyword evidence="4" id="KW-1185">Reference proteome</keyword>
<dbReference type="Proteomes" id="UP000199147">
    <property type="component" value="Unassembled WGS sequence"/>
</dbReference>
<dbReference type="InterPro" id="IPR009057">
    <property type="entry name" value="Homeodomain-like_sf"/>
</dbReference>
<dbReference type="AlphaFoldDB" id="A0A0H5RJR9"/>
<dbReference type="PROSITE" id="PS01081">
    <property type="entry name" value="HTH_TETR_1"/>
    <property type="match status" value="1"/>
</dbReference>
<protein>
    <recommendedName>
        <fullName evidence="2">HTH tetR-type domain-containing protein</fullName>
    </recommendedName>
</protein>